<dbReference type="AlphaFoldDB" id="A0BHA0"/>
<dbReference type="GO" id="GO:0008233">
    <property type="term" value="F:peptidase activity"/>
    <property type="evidence" value="ECO:0000318"/>
    <property type="project" value="GO_Central"/>
</dbReference>
<proteinExistence type="predicted"/>
<dbReference type="Proteomes" id="UP000000600">
    <property type="component" value="Unassembled WGS sequence"/>
</dbReference>
<name>A0BHA0_PARTE</name>
<dbReference type="STRING" id="5888.A0BHA0"/>
<evidence type="ECO:0000313" key="2">
    <source>
        <dbReference type="Proteomes" id="UP000000600"/>
    </source>
</evidence>
<dbReference type="RefSeq" id="XP_001425315.1">
    <property type="nucleotide sequence ID" value="XM_001425278.1"/>
</dbReference>
<organism evidence="1 2">
    <name type="scientific">Paramecium tetraurelia</name>
    <dbReference type="NCBI Taxonomy" id="5888"/>
    <lineage>
        <taxon>Eukaryota</taxon>
        <taxon>Sar</taxon>
        <taxon>Alveolata</taxon>
        <taxon>Ciliophora</taxon>
        <taxon>Intramacronucleata</taxon>
        <taxon>Oligohymenophorea</taxon>
        <taxon>Peniculida</taxon>
        <taxon>Parameciidae</taxon>
        <taxon>Paramecium</taxon>
    </lineage>
</organism>
<sequence>MKNLPSVIGIKTIQELGLQNPRIIMEFEADEESGKIKEKIGQVDLVIALDASCESYDRKWVTTTLRGIVVGTVTVQVLNENFRQLLYRIENLQTGDVVDDFQVIIPGEQYLEGQKTAEVFKEVITKFPFHKNTQPVYQDHLAYLNKIWRAQLLVIGRDDLPVSYSAENVITPKTTLKLSLRLLKITQKQNNALLNQYILKFLFFNQPQIFHIMLPSQSLVQVQVQDLMLQTISLIQIQLLIKNHSIIMGMNYTLLETESYLFDDSFISHSSQGFFLNYCSFRYTRQ</sequence>
<gene>
    <name evidence="1" type="ORF">GSPATT00028952001</name>
</gene>
<protein>
    <submittedName>
        <fullName evidence="1">Uncharacterized protein</fullName>
    </submittedName>
</protein>
<dbReference type="KEGG" id="ptm:GSPATT00028952001"/>
<reference evidence="1 2" key="1">
    <citation type="journal article" date="2006" name="Nature">
        <title>Global trends of whole-genome duplications revealed by the ciliate Paramecium tetraurelia.</title>
        <authorList>
            <consortium name="Genoscope"/>
            <person name="Aury J.-M."/>
            <person name="Jaillon O."/>
            <person name="Duret L."/>
            <person name="Noel B."/>
            <person name="Jubin C."/>
            <person name="Porcel B.M."/>
            <person name="Segurens B."/>
            <person name="Daubin V."/>
            <person name="Anthouard V."/>
            <person name="Aiach N."/>
            <person name="Arnaiz O."/>
            <person name="Billaut A."/>
            <person name="Beisson J."/>
            <person name="Blanc I."/>
            <person name="Bouhouche K."/>
            <person name="Camara F."/>
            <person name="Duharcourt S."/>
            <person name="Guigo R."/>
            <person name="Gogendeau D."/>
            <person name="Katinka M."/>
            <person name="Keller A.-M."/>
            <person name="Kissmehl R."/>
            <person name="Klotz C."/>
            <person name="Koll F."/>
            <person name="Le Moue A."/>
            <person name="Lepere C."/>
            <person name="Malinsky S."/>
            <person name="Nowacki M."/>
            <person name="Nowak J.K."/>
            <person name="Plattner H."/>
            <person name="Poulain J."/>
            <person name="Ruiz F."/>
            <person name="Serrano V."/>
            <person name="Zagulski M."/>
            <person name="Dessen P."/>
            <person name="Betermier M."/>
            <person name="Weissenbach J."/>
            <person name="Scarpelli C."/>
            <person name="Schachter V."/>
            <person name="Sperling L."/>
            <person name="Meyer E."/>
            <person name="Cohen J."/>
            <person name="Wincker P."/>
        </authorList>
    </citation>
    <scope>NUCLEOTIDE SEQUENCE [LARGE SCALE GENOMIC DNA]</scope>
    <source>
        <strain evidence="1 2">Stock d4-2</strain>
    </source>
</reference>
<dbReference type="HOGENOM" id="CLU_974721_0_0_1"/>
<dbReference type="EMBL" id="CT867994">
    <property type="protein sequence ID" value="CAK57917.1"/>
    <property type="molecule type" value="Genomic_DNA"/>
</dbReference>
<dbReference type="GO" id="GO:0006508">
    <property type="term" value="P:proteolysis"/>
    <property type="evidence" value="ECO:0000318"/>
    <property type="project" value="GO_Central"/>
</dbReference>
<dbReference type="OrthoDB" id="7832001at2759"/>
<evidence type="ECO:0000313" key="1">
    <source>
        <dbReference type="EMBL" id="CAK57917.1"/>
    </source>
</evidence>
<dbReference type="GeneID" id="5011099"/>
<accession>A0BHA0</accession>
<keyword evidence="2" id="KW-1185">Reference proteome</keyword>
<dbReference type="eggNOG" id="KOG2276">
    <property type="taxonomic scope" value="Eukaryota"/>
</dbReference>
<dbReference type="Gene3D" id="3.30.70.360">
    <property type="match status" value="1"/>
</dbReference>
<dbReference type="InParanoid" id="A0BHA0"/>